<dbReference type="GO" id="GO:0004029">
    <property type="term" value="F:aldehyde dehydrogenase (NAD+) activity"/>
    <property type="evidence" value="ECO:0007669"/>
    <property type="project" value="TreeGrafter"/>
</dbReference>
<dbReference type="PANTHER" id="PTHR48079:SF6">
    <property type="entry name" value="NAD(P)-BINDING DOMAIN-CONTAINING PROTEIN-RELATED"/>
    <property type="match status" value="1"/>
</dbReference>
<keyword evidence="3" id="KW-1185">Reference proteome</keyword>
<dbReference type="InParanoid" id="A0A420XK92"/>
<sequence>MRIAVIGGTGHIGTYLVPRLAAAGHEVVSLSRGQREPYSSSAWWSRVETVQVDRDAEDAAGTFGRRVAELDADVVVDLLCFTLDSARQLTDALEGSGTSLLHCGTIWVHGPSSEVPAVEDQPLHPTSDYGRAKAEVEEHLLTLSRRGRLSSTVIRAGHITGPGWAPIGPAGNLELDVFGALARGEEVVLPNFGLEALHHVHAADVAQAFALCVEAPEAARSQAFHVVAERAVTLRGLATAVASWFGAEPRLRFAPFDEFADEVGADVAAVTLDHISRSPVMSIEKARRALGYAPRWTALEAVHEALVRLVADGLVDTGGRTPATLP</sequence>
<feature type="domain" description="NAD-dependent epimerase/dehydratase" evidence="1">
    <location>
        <begin position="3"/>
        <end position="221"/>
    </location>
</feature>
<gene>
    <name evidence="2" type="ORF">CLV35_3953</name>
</gene>
<dbReference type="Pfam" id="PF01370">
    <property type="entry name" value="Epimerase"/>
    <property type="match status" value="1"/>
</dbReference>
<dbReference type="Gene3D" id="3.40.50.720">
    <property type="entry name" value="NAD(P)-binding Rossmann-like Domain"/>
    <property type="match status" value="1"/>
</dbReference>
<comment type="caution">
    <text evidence="2">The sequence shown here is derived from an EMBL/GenBank/DDBJ whole genome shotgun (WGS) entry which is preliminary data.</text>
</comment>
<dbReference type="PANTHER" id="PTHR48079">
    <property type="entry name" value="PROTEIN YEEZ"/>
    <property type="match status" value="1"/>
</dbReference>
<accession>A0A420XK92</accession>
<evidence type="ECO:0000259" key="1">
    <source>
        <dbReference type="Pfam" id="PF01370"/>
    </source>
</evidence>
<reference evidence="2 3" key="1">
    <citation type="submission" date="2018-10" db="EMBL/GenBank/DDBJ databases">
        <title>Genomic Encyclopedia of Archaeal and Bacterial Type Strains, Phase II (KMG-II): from individual species to whole genera.</title>
        <authorList>
            <person name="Goeker M."/>
        </authorList>
    </citation>
    <scope>NUCLEOTIDE SEQUENCE [LARGE SCALE GENOMIC DNA]</scope>
    <source>
        <strain evidence="2 3">RP-AC37</strain>
    </source>
</reference>
<evidence type="ECO:0000313" key="3">
    <source>
        <dbReference type="Proteomes" id="UP000281955"/>
    </source>
</evidence>
<dbReference type="AlphaFoldDB" id="A0A420XK92"/>
<name>A0A420XK92_9ACTN</name>
<protein>
    <submittedName>
        <fullName evidence="2">Nucleoside-diphosphate-sugar epimerase</fullName>
    </submittedName>
</protein>
<dbReference type="InterPro" id="IPR001509">
    <property type="entry name" value="Epimerase_deHydtase"/>
</dbReference>
<evidence type="ECO:0000313" key="2">
    <source>
        <dbReference type="EMBL" id="RKS68046.1"/>
    </source>
</evidence>
<dbReference type="RefSeq" id="WP_121195181.1">
    <property type="nucleotide sequence ID" value="NZ_RBWV01000017.1"/>
</dbReference>
<dbReference type="InterPro" id="IPR051783">
    <property type="entry name" value="NAD(P)-dependent_oxidoreduct"/>
</dbReference>
<organism evidence="2 3">
    <name type="scientific">Motilibacter peucedani</name>
    <dbReference type="NCBI Taxonomy" id="598650"/>
    <lineage>
        <taxon>Bacteria</taxon>
        <taxon>Bacillati</taxon>
        <taxon>Actinomycetota</taxon>
        <taxon>Actinomycetes</taxon>
        <taxon>Motilibacterales</taxon>
        <taxon>Motilibacteraceae</taxon>
        <taxon>Motilibacter</taxon>
    </lineage>
</organism>
<dbReference type="GO" id="GO:0005737">
    <property type="term" value="C:cytoplasm"/>
    <property type="evidence" value="ECO:0007669"/>
    <property type="project" value="TreeGrafter"/>
</dbReference>
<dbReference type="Proteomes" id="UP000281955">
    <property type="component" value="Unassembled WGS sequence"/>
</dbReference>
<dbReference type="InterPro" id="IPR036291">
    <property type="entry name" value="NAD(P)-bd_dom_sf"/>
</dbReference>
<dbReference type="SUPFAM" id="SSF51735">
    <property type="entry name" value="NAD(P)-binding Rossmann-fold domains"/>
    <property type="match status" value="1"/>
</dbReference>
<dbReference type="EMBL" id="RBWV01000017">
    <property type="protein sequence ID" value="RKS68046.1"/>
    <property type="molecule type" value="Genomic_DNA"/>
</dbReference>
<proteinExistence type="predicted"/>
<dbReference type="OrthoDB" id="9774199at2"/>